<dbReference type="InterPro" id="IPR015943">
    <property type="entry name" value="WD40/YVTN_repeat-like_dom_sf"/>
</dbReference>
<dbReference type="InterPro" id="IPR032812">
    <property type="entry name" value="SbsA_Ig"/>
</dbReference>
<dbReference type="PANTHER" id="PTHR47197:SF3">
    <property type="entry name" value="DIHYDRO-HEME D1 DEHYDROGENASE"/>
    <property type="match status" value="1"/>
</dbReference>
<keyword evidence="1 5" id="KW-0349">Heme</keyword>
<sequence length="1020" mass="107358">MGTVMLVMALAVSAGASCGDGNEGTPPTTPEVADLELQQVKRFPVGSTYWLPNPATGGWTLEEAPAGNENQVVAGSDGFHRFTPVLPGTYVFRAETSELRRTLTVTDDVPYEHFNYYQTRSLAQVNDELWVANLFEPKITRVDPASGAVKGTIQSGPWPVAVAFAKAQGLALVAHKAGDTVGFVDVAKGRLVDAVWVGDEPADVVLSPDGAKAYVSLNTEGAVVVIDVARREVIGRVATNKSSTAMALSKDGATLYVASYLSGTSARLQFPVEERNDKYDIAVVDTKTLAVTKYIEAVGSTIGGLYLDEDRLYVATTRVALEELSGTPGMTAFRHSVAAYDTTSLAEVAAVDVGRQPSSTGFAVRPFGMALAGGTLWVSFEGSDAVVGLDPETLAEKTRFAAEGRPRTILASEDRLFVHGAQSFRVTVASSAGMPDKEIDLPGDPRSAGVAAGQYMYTGTGAGAGENHSCADCHVDALSDGNVWSAGGFSESASRPMFWMERPSMIGWEGDAYDLYSYLWGSPGPTIGATVTGELHQAFYDYLSALVPPPPANGATARDGSMSEAARRGEAIFRGKANCAGCHAGPLTTEGLRLPEGGTQTTHPIVVPPLVGAYRHGFWLVNGAAWTMEEAVDAMLKLSLGNVTDAEKKDLTRYLEELTAREFFLLNSSPRNGAVDVRSEGDLQLTFSHPVFEDPKNLASIRLTDEGGAEVPITVKAAERHVAITPAAPLAFGGKYEIVVGAGLEAWSERALVAERKIGFTVAAAPKLTLEGDYIVTVDHPTLDSMNKKYDPTKIIPVETPVKATSTPYGAVISAQVSPTLQTDVDVTIADSKSVWPPFPFRVGPGFLNRSFPTTLDLVDTDGDGVADEGESTLFLRSPGLEALDVRWTLKRPPVGPPVCDGATGTHELTLAMNGMGGPLVSWMANVNALGYFVTDPDAMTPMGPGPVTGGTTYWALSAASFPAGFAGPISYGEVPAGATDASAASGAPPGGAPLPSGSCIKLTVVFSDFTTSVMRYVAP</sequence>
<protein>
    <recommendedName>
        <fullName evidence="7">Cytochrome c domain-containing protein</fullName>
    </recommendedName>
</protein>
<evidence type="ECO:0000256" key="2">
    <source>
        <dbReference type="ARBA" id="ARBA00022723"/>
    </source>
</evidence>
<dbReference type="Pfam" id="PF13205">
    <property type="entry name" value="Big_5"/>
    <property type="match status" value="1"/>
</dbReference>
<dbReference type="GO" id="GO:0020037">
    <property type="term" value="F:heme binding"/>
    <property type="evidence" value="ECO:0007669"/>
    <property type="project" value="InterPro"/>
</dbReference>
<reference evidence="8 9" key="1">
    <citation type="submission" date="2019-10" db="EMBL/GenBank/DDBJ databases">
        <title>A soil myxobacterium in the family Polyangiaceae.</title>
        <authorList>
            <person name="Li Y."/>
            <person name="Wang J."/>
        </authorList>
    </citation>
    <scope>NUCLEOTIDE SEQUENCE [LARGE SCALE GENOMIC DNA]</scope>
    <source>
        <strain evidence="8 9">DSM 14734</strain>
    </source>
</reference>
<dbReference type="SUPFAM" id="SSF51004">
    <property type="entry name" value="C-terminal (heme d1) domain of cytochrome cd1-nitrite reductase"/>
    <property type="match status" value="1"/>
</dbReference>
<evidence type="ECO:0000256" key="4">
    <source>
        <dbReference type="ARBA" id="ARBA00023004"/>
    </source>
</evidence>
<feature type="chain" id="PRO_5027007625" description="Cytochrome c domain-containing protein" evidence="6">
    <location>
        <begin position="17"/>
        <end position="1020"/>
    </location>
</feature>
<dbReference type="Proteomes" id="UP000440224">
    <property type="component" value="Unassembled WGS sequence"/>
</dbReference>
<accession>A0A6N7PTU7</accession>
<evidence type="ECO:0000256" key="6">
    <source>
        <dbReference type="SAM" id="SignalP"/>
    </source>
</evidence>
<evidence type="ECO:0000313" key="9">
    <source>
        <dbReference type="Proteomes" id="UP000440224"/>
    </source>
</evidence>
<organism evidence="8 9">
    <name type="scientific">Polyangium spumosum</name>
    <dbReference type="NCBI Taxonomy" id="889282"/>
    <lineage>
        <taxon>Bacteria</taxon>
        <taxon>Pseudomonadati</taxon>
        <taxon>Myxococcota</taxon>
        <taxon>Polyangia</taxon>
        <taxon>Polyangiales</taxon>
        <taxon>Polyangiaceae</taxon>
        <taxon>Polyangium</taxon>
    </lineage>
</organism>
<feature type="domain" description="Cytochrome c" evidence="7">
    <location>
        <begin position="564"/>
        <end position="659"/>
    </location>
</feature>
<dbReference type="AlphaFoldDB" id="A0A6N7PTU7"/>
<dbReference type="GO" id="GO:0046872">
    <property type="term" value="F:metal ion binding"/>
    <property type="evidence" value="ECO:0007669"/>
    <property type="project" value="UniProtKB-KW"/>
</dbReference>
<evidence type="ECO:0000313" key="8">
    <source>
        <dbReference type="EMBL" id="MRG93504.1"/>
    </source>
</evidence>
<dbReference type="PROSITE" id="PS51007">
    <property type="entry name" value="CYTC"/>
    <property type="match status" value="1"/>
</dbReference>
<evidence type="ECO:0000259" key="7">
    <source>
        <dbReference type="PROSITE" id="PS51007"/>
    </source>
</evidence>
<dbReference type="EMBL" id="WJIE01000004">
    <property type="protein sequence ID" value="MRG93504.1"/>
    <property type="molecule type" value="Genomic_DNA"/>
</dbReference>
<evidence type="ECO:0000256" key="3">
    <source>
        <dbReference type="ARBA" id="ARBA00022729"/>
    </source>
</evidence>
<dbReference type="GO" id="GO:0009055">
    <property type="term" value="F:electron transfer activity"/>
    <property type="evidence" value="ECO:0007669"/>
    <property type="project" value="InterPro"/>
</dbReference>
<gene>
    <name evidence="8" type="ORF">GF068_16530</name>
</gene>
<dbReference type="InterPro" id="IPR051200">
    <property type="entry name" value="Host-pathogen_enzymatic-act"/>
</dbReference>
<dbReference type="PANTHER" id="PTHR47197">
    <property type="entry name" value="PROTEIN NIRF"/>
    <property type="match status" value="1"/>
</dbReference>
<dbReference type="InterPro" id="IPR011048">
    <property type="entry name" value="Haem_d1_sf"/>
</dbReference>
<dbReference type="Gene3D" id="2.130.10.10">
    <property type="entry name" value="YVTN repeat-like/Quinoprotein amine dehydrogenase"/>
    <property type="match status" value="2"/>
</dbReference>
<keyword evidence="2 5" id="KW-0479">Metal-binding</keyword>
<dbReference type="InterPro" id="IPR036909">
    <property type="entry name" value="Cyt_c-like_dom_sf"/>
</dbReference>
<dbReference type="Gene3D" id="1.10.760.10">
    <property type="entry name" value="Cytochrome c-like domain"/>
    <property type="match status" value="1"/>
</dbReference>
<comment type="caution">
    <text evidence="8">The sequence shown here is derived from an EMBL/GenBank/DDBJ whole genome shotgun (WGS) entry which is preliminary data.</text>
</comment>
<feature type="signal peptide" evidence="6">
    <location>
        <begin position="1"/>
        <end position="16"/>
    </location>
</feature>
<keyword evidence="9" id="KW-1185">Reference proteome</keyword>
<keyword evidence="3 6" id="KW-0732">Signal</keyword>
<dbReference type="SUPFAM" id="SSF46626">
    <property type="entry name" value="Cytochrome c"/>
    <property type="match status" value="1"/>
</dbReference>
<proteinExistence type="predicted"/>
<name>A0A6N7PTU7_9BACT</name>
<keyword evidence="4 5" id="KW-0408">Iron</keyword>
<dbReference type="OrthoDB" id="5477534at2"/>
<evidence type="ECO:0000256" key="5">
    <source>
        <dbReference type="PROSITE-ProRule" id="PRU00433"/>
    </source>
</evidence>
<dbReference type="RefSeq" id="WP_153820328.1">
    <property type="nucleotide sequence ID" value="NZ_WJIE01000004.1"/>
</dbReference>
<dbReference type="InterPro" id="IPR009056">
    <property type="entry name" value="Cyt_c-like_dom"/>
</dbReference>
<evidence type="ECO:0000256" key="1">
    <source>
        <dbReference type="ARBA" id="ARBA00022617"/>
    </source>
</evidence>